<dbReference type="InterPro" id="IPR036388">
    <property type="entry name" value="WH-like_DNA-bd_sf"/>
</dbReference>
<dbReference type="InterPro" id="IPR058245">
    <property type="entry name" value="NreC/VraR/RcsB-like_REC"/>
</dbReference>
<dbReference type="PANTHER" id="PTHR43214:SF41">
    <property type="entry name" value="NITRATE_NITRITE RESPONSE REGULATOR PROTEIN NARP"/>
    <property type="match status" value="1"/>
</dbReference>
<sequence>MNATVLVVDDHPVVRVGIVKSLTAAGFTCIGQASSVKEAIAAIALHNPQVISVDLNLPDGNGLEIVQWVKKHSATTVVIVLSLNDELDLISAAARAGANGFISKSSGIELLIAAIENALLHPTTFTSNRALELLMREKTVDLLSPREITVTSYLAGEKNVSEIATAMFISQATVKTHIASIYRKLDAHSRQSAVARAKAIGLL</sequence>
<dbReference type="PROSITE" id="PS50110">
    <property type="entry name" value="RESPONSE_REGULATORY"/>
    <property type="match status" value="1"/>
</dbReference>
<evidence type="ECO:0000256" key="2">
    <source>
        <dbReference type="ARBA" id="ARBA00023015"/>
    </source>
</evidence>
<dbReference type="SUPFAM" id="SSF52172">
    <property type="entry name" value="CheY-like"/>
    <property type="match status" value="1"/>
</dbReference>
<gene>
    <name evidence="7" type="ORF">GM50_1875</name>
</gene>
<reference evidence="7" key="1">
    <citation type="submission" date="2014-05" db="EMBL/GenBank/DDBJ databases">
        <title>Key roles for freshwater Actinobacteria revealed by deep metagenomic sequencing.</title>
        <authorList>
            <person name="Ghai R."/>
            <person name="Mizuno C.M."/>
            <person name="Picazo A."/>
            <person name="Camacho A."/>
            <person name="Rodriguez-Valera F."/>
        </authorList>
    </citation>
    <scope>NUCLEOTIDE SEQUENCE</scope>
</reference>
<dbReference type="Gene3D" id="3.40.50.2300">
    <property type="match status" value="1"/>
</dbReference>
<dbReference type="Gene3D" id="1.10.10.10">
    <property type="entry name" value="Winged helix-like DNA-binding domain superfamily/Winged helix DNA-binding domain"/>
    <property type="match status" value="1"/>
</dbReference>
<dbReference type="PRINTS" id="PR00038">
    <property type="entry name" value="HTHLUXR"/>
</dbReference>
<protein>
    <recommendedName>
        <fullName evidence="8">LuxR family transcriptional regulator</fullName>
    </recommendedName>
</protein>
<dbReference type="AlphaFoldDB" id="A0A094SPC5"/>
<evidence type="ECO:0000256" key="1">
    <source>
        <dbReference type="ARBA" id="ARBA00022553"/>
    </source>
</evidence>
<dbReference type="GO" id="GO:0003677">
    <property type="term" value="F:DNA binding"/>
    <property type="evidence" value="ECO:0007669"/>
    <property type="project" value="UniProtKB-KW"/>
</dbReference>
<feature type="domain" description="Response regulatory" evidence="6">
    <location>
        <begin position="4"/>
        <end position="119"/>
    </location>
</feature>
<dbReference type="SMART" id="SM00421">
    <property type="entry name" value="HTH_LUXR"/>
    <property type="match status" value="1"/>
</dbReference>
<evidence type="ECO:0000259" key="5">
    <source>
        <dbReference type="PROSITE" id="PS50043"/>
    </source>
</evidence>
<dbReference type="PANTHER" id="PTHR43214">
    <property type="entry name" value="TWO-COMPONENT RESPONSE REGULATOR"/>
    <property type="match status" value="1"/>
</dbReference>
<evidence type="ECO:0008006" key="8">
    <source>
        <dbReference type="Google" id="ProtNLM"/>
    </source>
</evidence>
<evidence type="ECO:0000313" key="7">
    <source>
        <dbReference type="EMBL" id="KGA20458.1"/>
    </source>
</evidence>
<organism evidence="7">
    <name type="scientific">freshwater metagenome</name>
    <dbReference type="NCBI Taxonomy" id="449393"/>
    <lineage>
        <taxon>unclassified sequences</taxon>
        <taxon>metagenomes</taxon>
        <taxon>ecological metagenomes</taxon>
    </lineage>
</organism>
<keyword evidence="1" id="KW-0597">Phosphoprotein</keyword>
<dbReference type="SMART" id="SM00448">
    <property type="entry name" value="REC"/>
    <property type="match status" value="1"/>
</dbReference>
<dbReference type="CDD" id="cd17535">
    <property type="entry name" value="REC_NarL-like"/>
    <property type="match status" value="1"/>
</dbReference>
<dbReference type="InterPro" id="IPR001789">
    <property type="entry name" value="Sig_transdc_resp-reg_receiver"/>
</dbReference>
<feature type="domain" description="HTH luxR-type" evidence="5">
    <location>
        <begin position="136"/>
        <end position="201"/>
    </location>
</feature>
<accession>A0A094SPC5</accession>
<dbReference type="PROSITE" id="PS50043">
    <property type="entry name" value="HTH_LUXR_2"/>
    <property type="match status" value="1"/>
</dbReference>
<evidence type="ECO:0000256" key="4">
    <source>
        <dbReference type="ARBA" id="ARBA00023163"/>
    </source>
</evidence>
<keyword evidence="3" id="KW-0238">DNA-binding</keyword>
<comment type="caution">
    <text evidence="7">The sequence shown here is derived from an EMBL/GenBank/DDBJ whole genome shotgun (WGS) entry which is preliminary data.</text>
</comment>
<dbReference type="SUPFAM" id="SSF46894">
    <property type="entry name" value="C-terminal effector domain of the bipartite response regulators"/>
    <property type="match status" value="1"/>
</dbReference>
<proteinExistence type="predicted"/>
<dbReference type="GO" id="GO:0000160">
    <property type="term" value="P:phosphorelay signal transduction system"/>
    <property type="evidence" value="ECO:0007669"/>
    <property type="project" value="InterPro"/>
</dbReference>
<keyword evidence="2" id="KW-0805">Transcription regulation</keyword>
<evidence type="ECO:0000256" key="3">
    <source>
        <dbReference type="ARBA" id="ARBA00023125"/>
    </source>
</evidence>
<dbReference type="Pfam" id="PF00072">
    <property type="entry name" value="Response_reg"/>
    <property type="match status" value="1"/>
</dbReference>
<evidence type="ECO:0000259" key="6">
    <source>
        <dbReference type="PROSITE" id="PS50110"/>
    </source>
</evidence>
<keyword evidence="4" id="KW-0804">Transcription</keyword>
<dbReference type="EMBL" id="JNSK01000003">
    <property type="protein sequence ID" value="KGA20458.1"/>
    <property type="molecule type" value="Genomic_DNA"/>
</dbReference>
<dbReference type="GO" id="GO:0006355">
    <property type="term" value="P:regulation of DNA-templated transcription"/>
    <property type="evidence" value="ECO:0007669"/>
    <property type="project" value="InterPro"/>
</dbReference>
<dbReference type="InterPro" id="IPR000792">
    <property type="entry name" value="Tscrpt_reg_LuxR_C"/>
</dbReference>
<dbReference type="InterPro" id="IPR039420">
    <property type="entry name" value="WalR-like"/>
</dbReference>
<dbReference type="CDD" id="cd06170">
    <property type="entry name" value="LuxR_C_like"/>
    <property type="match status" value="1"/>
</dbReference>
<dbReference type="Pfam" id="PF00196">
    <property type="entry name" value="GerE"/>
    <property type="match status" value="1"/>
</dbReference>
<name>A0A094SPC5_9ZZZZ</name>
<dbReference type="InterPro" id="IPR011006">
    <property type="entry name" value="CheY-like_superfamily"/>
</dbReference>
<dbReference type="InterPro" id="IPR016032">
    <property type="entry name" value="Sig_transdc_resp-reg_C-effctor"/>
</dbReference>